<dbReference type="Proteomes" id="UP000663842">
    <property type="component" value="Unassembled WGS sequence"/>
</dbReference>
<evidence type="ECO:0000313" key="1">
    <source>
        <dbReference type="EMBL" id="CAF4410969.1"/>
    </source>
</evidence>
<reference evidence="1" key="1">
    <citation type="submission" date="2021-02" db="EMBL/GenBank/DDBJ databases">
        <authorList>
            <person name="Nowell W R."/>
        </authorList>
    </citation>
    <scope>NUCLEOTIDE SEQUENCE</scope>
</reference>
<dbReference type="EMBL" id="CAJOBF010027935">
    <property type="protein sequence ID" value="CAF4410969.1"/>
    <property type="molecule type" value="Genomic_DNA"/>
</dbReference>
<feature type="non-terminal residue" evidence="1">
    <location>
        <position position="31"/>
    </location>
</feature>
<accession>A0A820PV60</accession>
<gene>
    <name evidence="1" type="ORF">UXM345_LOCUS38506</name>
</gene>
<dbReference type="AlphaFoldDB" id="A0A820PV60"/>
<organism evidence="1 2">
    <name type="scientific">Rotaria magnacalcarata</name>
    <dbReference type="NCBI Taxonomy" id="392030"/>
    <lineage>
        <taxon>Eukaryota</taxon>
        <taxon>Metazoa</taxon>
        <taxon>Spiralia</taxon>
        <taxon>Gnathifera</taxon>
        <taxon>Rotifera</taxon>
        <taxon>Eurotatoria</taxon>
        <taxon>Bdelloidea</taxon>
        <taxon>Philodinida</taxon>
        <taxon>Philodinidae</taxon>
        <taxon>Rotaria</taxon>
    </lineage>
</organism>
<proteinExistence type="predicted"/>
<comment type="caution">
    <text evidence="1">The sequence shown here is derived from an EMBL/GenBank/DDBJ whole genome shotgun (WGS) entry which is preliminary data.</text>
</comment>
<name>A0A820PV60_9BILA</name>
<sequence length="31" mass="3466">MEVPSRYAPVCGLTEIPMGCKLDSQRPSRDE</sequence>
<protein>
    <submittedName>
        <fullName evidence="1">Uncharacterized protein</fullName>
    </submittedName>
</protein>
<evidence type="ECO:0000313" key="2">
    <source>
        <dbReference type="Proteomes" id="UP000663842"/>
    </source>
</evidence>